<dbReference type="InterPro" id="IPR006202">
    <property type="entry name" value="Neur_chan_lig-bd"/>
</dbReference>
<feature type="domain" description="Neurotransmitter-gated ion-channel ligand-binding" evidence="2">
    <location>
        <begin position="31"/>
        <end position="84"/>
    </location>
</feature>
<organism evidence="3 4">
    <name type="scientific">Mytilus galloprovincialis</name>
    <name type="common">Mediterranean mussel</name>
    <dbReference type="NCBI Taxonomy" id="29158"/>
    <lineage>
        <taxon>Eukaryota</taxon>
        <taxon>Metazoa</taxon>
        <taxon>Spiralia</taxon>
        <taxon>Lophotrochozoa</taxon>
        <taxon>Mollusca</taxon>
        <taxon>Bivalvia</taxon>
        <taxon>Autobranchia</taxon>
        <taxon>Pteriomorphia</taxon>
        <taxon>Mytilida</taxon>
        <taxon>Mytiloidea</taxon>
        <taxon>Mytilidae</taxon>
        <taxon>Mytilinae</taxon>
        <taxon>Mytilus</taxon>
    </lineage>
</organism>
<name>A0A3R5UCU2_MYTGA</name>
<keyword evidence="1" id="KW-0812">Transmembrane</keyword>
<dbReference type="AlphaFoldDB" id="A0A3R5UCU2"/>
<sequence>MKHEQIRLIKKRYDKHKETTTTDVECNSTTKQIYDAIFTGYDSGLRPVCDGVTLVNLTIGIAVRQLIDLDEPNQVMKINLWIRLVSFFYIFYWNIYGLFDILFVIDAVSLYLILNKSITNT</sequence>
<dbReference type="GO" id="GO:0016020">
    <property type="term" value="C:membrane"/>
    <property type="evidence" value="ECO:0007669"/>
    <property type="project" value="InterPro"/>
</dbReference>
<keyword evidence="1" id="KW-1133">Transmembrane helix</keyword>
<reference evidence="3 4" key="1">
    <citation type="journal article" date="2016" name="PLoS ONE">
        <title>A First Insight into the Genome of the Filter-Feeder Mussel Mytilus galloprovincialis.</title>
        <authorList>
            <person name="Murgarella M."/>
            <person name="Puiu D."/>
            <person name="Novoa B."/>
            <person name="Figueras A."/>
            <person name="Posada D."/>
            <person name="Canchaya C."/>
        </authorList>
    </citation>
    <scope>NUCLEOTIDE SEQUENCE [LARGE SCALE GENOMIC DNA]</scope>
    <source>
        <tissue evidence="3">Muscle</tissue>
    </source>
</reference>
<dbReference type="SUPFAM" id="SSF63712">
    <property type="entry name" value="Nicotinic receptor ligand binding domain-like"/>
    <property type="match status" value="1"/>
</dbReference>
<keyword evidence="1" id="KW-0472">Membrane</keyword>
<dbReference type="Pfam" id="PF02931">
    <property type="entry name" value="Neur_chan_LBD"/>
    <property type="match status" value="1"/>
</dbReference>
<dbReference type="GO" id="GO:0005230">
    <property type="term" value="F:extracellular ligand-gated monoatomic ion channel activity"/>
    <property type="evidence" value="ECO:0007669"/>
    <property type="project" value="InterPro"/>
</dbReference>
<proteinExistence type="predicted"/>
<dbReference type="Proteomes" id="UP000266721">
    <property type="component" value="Unassembled WGS sequence"/>
</dbReference>
<keyword evidence="3" id="KW-0675">Receptor</keyword>
<feature type="non-terminal residue" evidence="3">
    <location>
        <position position="1"/>
    </location>
</feature>
<dbReference type="EMBL" id="KV598349">
    <property type="protein sequence ID" value="OPL20896.1"/>
    <property type="molecule type" value="Genomic_DNA"/>
</dbReference>
<accession>A0A3R5UCU2</accession>
<feature type="transmembrane region" description="Helical" evidence="1">
    <location>
        <begin position="87"/>
        <end position="114"/>
    </location>
</feature>
<dbReference type="InterPro" id="IPR036734">
    <property type="entry name" value="Neur_chan_lig-bd_sf"/>
</dbReference>
<gene>
    <name evidence="3" type="ORF">AM593_05199</name>
</gene>
<evidence type="ECO:0000313" key="3">
    <source>
        <dbReference type="EMBL" id="OPL20896.1"/>
    </source>
</evidence>
<keyword evidence="4" id="KW-1185">Reference proteome</keyword>
<evidence type="ECO:0000259" key="2">
    <source>
        <dbReference type="Pfam" id="PF02931"/>
    </source>
</evidence>
<protein>
    <submittedName>
        <fullName evidence="3">Neuronal alpha-10 acetylcholine receptor subunit</fullName>
    </submittedName>
</protein>
<dbReference type="Gene3D" id="2.70.170.10">
    <property type="entry name" value="Neurotransmitter-gated ion-channel ligand-binding domain"/>
    <property type="match status" value="1"/>
</dbReference>
<evidence type="ECO:0000313" key="4">
    <source>
        <dbReference type="Proteomes" id="UP000266721"/>
    </source>
</evidence>
<evidence type="ECO:0000256" key="1">
    <source>
        <dbReference type="SAM" id="Phobius"/>
    </source>
</evidence>